<feature type="domain" description="3-hydroxyacyl-CoA dehydrogenase C-terminal" evidence="4">
    <location>
        <begin position="435"/>
        <end position="519"/>
    </location>
</feature>
<dbReference type="Proteomes" id="UP001597063">
    <property type="component" value="Unassembled WGS sequence"/>
</dbReference>
<name>A0ABW2XVV2_9ACTN</name>
<protein>
    <submittedName>
        <fullName evidence="6">3-hydroxybutyryl-CoA dehydrogenase</fullName>
    </submittedName>
</protein>
<keyword evidence="7" id="KW-1185">Reference proteome</keyword>
<dbReference type="NCBIfam" id="NF005875">
    <property type="entry name" value="PRK07819.1"/>
    <property type="match status" value="1"/>
</dbReference>
<dbReference type="InterPro" id="IPR006108">
    <property type="entry name" value="3HC_DH_C"/>
</dbReference>
<dbReference type="Gene3D" id="3.40.50.720">
    <property type="entry name" value="NAD(P)-binding Rossmann-like Domain"/>
    <property type="match status" value="2"/>
</dbReference>
<evidence type="ECO:0000256" key="2">
    <source>
        <dbReference type="ARBA" id="ARBA00009463"/>
    </source>
</evidence>
<feature type="domain" description="3-hydroxyacyl-CoA dehydrogenase NAD binding" evidence="5">
    <location>
        <begin position="9"/>
        <end position="186"/>
    </location>
</feature>
<evidence type="ECO:0000256" key="3">
    <source>
        <dbReference type="ARBA" id="ARBA00023002"/>
    </source>
</evidence>
<dbReference type="InterPro" id="IPR006176">
    <property type="entry name" value="3-OHacyl-CoA_DH_NAD-bd"/>
</dbReference>
<organism evidence="6 7">
    <name type="scientific">Actinomadura fibrosa</name>
    <dbReference type="NCBI Taxonomy" id="111802"/>
    <lineage>
        <taxon>Bacteria</taxon>
        <taxon>Bacillati</taxon>
        <taxon>Actinomycetota</taxon>
        <taxon>Actinomycetes</taxon>
        <taxon>Streptosporangiales</taxon>
        <taxon>Thermomonosporaceae</taxon>
        <taxon>Actinomadura</taxon>
    </lineage>
</organism>
<accession>A0ABW2XVV2</accession>
<evidence type="ECO:0000313" key="7">
    <source>
        <dbReference type="Proteomes" id="UP001597063"/>
    </source>
</evidence>
<comment type="similarity">
    <text evidence="2">Belongs to the 3-hydroxyacyl-CoA dehydrogenase family.</text>
</comment>
<feature type="domain" description="3-hydroxyacyl-CoA dehydrogenase NAD binding" evidence="5">
    <location>
        <begin position="325"/>
        <end position="430"/>
    </location>
</feature>
<proteinExistence type="inferred from homology"/>
<dbReference type="InterPro" id="IPR036291">
    <property type="entry name" value="NAD(P)-bd_dom_sf"/>
</dbReference>
<dbReference type="InterPro" id="IPR013328">
    <property type="entry name" value="6PGD_dom2"/>
</dbReference>
<gene>
    <name evidence="6" type="ORF">ACFQZM_28190</name>
</gene>
<sequence>MTEGSFSRVGVVGLGTMGAGIAEVLARGGLAVVGVEVNAEALERGRGHLENSTGRAVKRGRLTEDAQREILGRIAFTVDFADLGGCDLVIEAVPERLDLKRRVFAELDRVCRDDAVLATNTSSLSVTEIAAPTARPARVVGVHFFNPAPVMKLVEVIGTVLTEPGAVDRVASLVRGLGKTPVTVGDRSGFVANRLLFGYLNQAVGMLESGHATRDDIDTAMTAGAGLPMGPFTLMDLIGLDTCLEVLEALYAESRDRRHAPAPLLRELVTAGLLGRKSGRGFYDHGEARPEAAAADGPAPTVGILGVSPLADALAAVCDRAGAEIRTAEADLADCDLVIEAAQDAEAGRALLAAAADAAADGAVLATTSATAPVIEQAAATARPGDVVGLHLPDAGGTLAEIAATVATAPGVADRAAAMAGRLGLTAVRSRARAGFIVDALRFPYLNDAAAMLEAGYADADAIDAAMTLGCGYPTGPIADLDRLGLDRAVAVLRALHAETREPALAPVPLLVEHATAGRTLR</sequence>
<dbReference type="InterPro" id="IPR008927">
    <property type="entry name" value="6-PGluconate_DH-like_C_sf"/>
</dbReference>
<evidence type="ECO:0000313" key="6">
    <source>
        <dbReference type="EMBL" id="MFD0688406.1"/>
    </source>
</evidence>
<comment type="pathway">
    <text evidence="1">Lipid metabolism; butanoate metabolism.</text>
</comment>
<dbReference type="PANTHER" id="PTHR48075">
    <property type="entry name" value="3-HYDROXYACYL-COA DEHYDROGENASE FAMILY PROTEIN"/>
    <property type="match status" value="1"/>
</dbReference>
<dbReference type="Pfam" id="PF00725">
    <property type="entry name" value="3HCDH"/>
    <property type="match status" value="2"/>
</dbReference>
<evidence type="ECO:0000256" key="1">
    <source>
        <dbReference type="ARBA" id="ARBA00005086"/>
    </source>
</evidence>
<comment type="caution">
    <text evidence="6">The sequence shown here is derived from an EMBL/GenBank/DDBJ whole genome shotgun (WGS) entry which is preliminary data.</text>
</comment>
<feature type="domain" description="3-hydroxyacyl-CoA dehydrogenase C-terminal" evidence="4">
    <location>
        <begin position="189"/>
        <end position="284"/>
    </location>
</feature>
<keyword evidence="3" id="KW-0560">Oxidoreductase</keyword>
<dbReference type="EMBL" id="JBHTGP010000013">
    <property type="protein sequence ID" value="MFD0688406.1"/>
    <property type="molecule type" value="Genomic_DNA"/>
</dbReference>
<dbReference type="SUPFAM" id="SSF51735">
    <property type="entry name" value="NAD(P)-binding Rossmann-fold domains"/>
    <property type="match status" value="2"/>
</dbReference>
<dbReference type="SUPFAM" id="SSF48179">
    <property type="entry name" value="6-phosphogluconate dehydrogenase C-terminal domain-like"/>
    <property type="match status" value="2"/>
</dbReference>
<reference evidence="7" key="1">
    <citation type="journal article" date="2019" name="Int. J. Syst. Evol. Microbiol.">
        <title>The Global Catalogue of Microorganisms (GCM) 10K type strain sequencing project: providing services to taxonomists for standard genome sequencing and annotation.</title>
        <authorList>
            <consortium name="The Broad Institute Genomics Platform"/>
            <consortium name="The Broad Institute Genome Sequencing Center for Infectious Disease"/>
            <person name="Wu L."/>
            <person name="Ma J."/>
        </authorList>
    </citation>
    <scope>NUCLEOTIDE SEQUENCE [LARGE SCALE GENOMIC DNA]</scope>
    <source>
        <strain evidence="7">JCM 9371</strain>
    </source>
</reference>
<evidence type="ECO:0000259" key="5">
    <source>
        <dbReference type="Pfam" id="PF02737"/>
    </source>
</evidence>
<dbReference type="Pfam" id="PF02737">
    <property type="entry name" value="3HCDH_N"/>
    <property type="match status" value="2"/>
</dbReference>
<dbReference type="RefSeq" id="WP_378324096.1">
    <property type="nucleotide sequence ID" value="NZ_JBHTGP010000013.1"/>
</dbReference>
<dbReference type="Gene3D" id="1.10.1040.10">
    <property type="entry name" value="N-(1-d-carboxylethyl)-l-norvaline Dehydrogenase, domain 2"/>
    <property type="match status" value="2"/>
</dbReference>
<dbReference type="PANTHER" id="PTHR48075:SF9">
    <property type="entry name" value="3-HYDROXYBUTYRYL-COA DEHYDROGENASE"/>
    <property type="match status" value="1"/>
</dbReference>
<evidence type="ECO:0000259" key="4">
    <source>
        <dbReference type="Pfam" id="PF00725"/>
    </source>
</evidence>